<dbReference type="PANTHER" id="PTHR11309">
    <property type="entry name" value="FRIZZLED"/>
    <property type="match status" value="1"/>
</dbReference>
<feature type="domain" description="FZ" evidence="6">
    <location>
        <begin position="218"/>
        <end position="342"/>
    </location>
</feature>
<keyword evidence="8" id="KW-1185">Reference proteome</keyword>
<dbReference type="SUPFAM" id="SSF63501">
    <property type="entry name" value="Frizzled cysteine-rich domain"/>
    <property type="match status" value="2"/>
</dbReference>
<keyword evidence="2 3" id="KW-1015">Disulfide bond</keyword>
<feature type="signal peptide" evidence="5">
    <location>
        <begin position="1"/>
        <end position="29"/>
    </location>
</feature>
<evidence type="ECO:0000256" key="2">
    <source>
        <dbReference type="ARBA" id="ARBA00023157"/>
    </source>
</evidence>
<keyword evidence="1" id="KW-0217">Developmental protein</keyword>
<evidence type="ECO:0000313" key="8">
    <source>
        <dbReference type="Proteomes" id="UP000762676"/>
    </source>
</evidence>
<dbReference type="GO" id="GO:0017147">
    <property type="term" value="F:Wnt-protein binding"/>
    <property type="evidence" value="ECO:0007669"/>
    <property type="project" value="TreeGrafter"/>
</dbReference>
<evidence type="ECO:0000256" key="3">
    <source>
        <dbReference type="PROSITE-ProRule" id="PRU00090"/>
    </source>
</evidence>
<dbReference type="InterPro" id="IPR020067">
    <property type="entry name" value="Frizzled_dom"/>
</dbReference>
<protein>
    <submittedName>
        <fullName evidence="7">Frizzled-5</fullName>
    </submittedName>
</protein>
<feature type="compositionally biased region" description="Basic and acidic residues" evidence="4">
    <location>
        <begin position="51"/>
        <end position="60"/>
    </location>
</feature>
<dbReference type="SMART" id="SM00063">
    <property type="entry name" value="FRI"/>
    <property type="match status" value="2"/>
</dbReference>
<dbReference type="Proteomes" id="UP000762676">
    <property type="component" value="Unassembled WGS sequence"/>
</dbReference>
<dbReference type="EMBL" id="BMAT01005148">
    <property type="protein sequence ID" value="GFR88258.1"/>
    <property type="molecule type" value="Genomic_DNA"/>
</dbReference>
<dbReference type="InterPro" id="IPR036790">
    <property type="entry name" value="Frizzled_dom_sf"/>
</dbReference>
<dbReference type="Pfam" id="PF01392">
    <property type="entry name" value="Fz"/>
    <property type="match status" value="2"/>
</dbReference>
<comment type="caution">
    <text evidence="3">Lacks conserved residue(s) required for the propagation of feature annotation.</text>
</comment>
<feature type="domain" description="FZ" evidence="6">
    <location>
        <begin position="93"/>
        <end position="210"/>
    </location>
</feature>
<evidence type="ECO:0000256" key="4">
    <source>
        <dbReference type="SAM" id="MobiDB-lite"/>
    </source>
</evidence>
<feature type="disulfide bond" evidence="3">
    <location>
        <begin position="232"/>
        <end position="278"/>
    </location>
</feature>
<keyword evidence="5" id="KW-0732">Signal</keyword>
<comment type="caution">
    <text evidence="7">The sequence shown here is derived from an EMBL/GenBank/DDBJ whole genome shotgun (WGS) entry which is preliminary data.</text>
</comment>
<evidence type="ECO:0000313" key="7">
    <source>
        <dbReference type="EMBL" id="GFR88258.1"/>
    </source>
</evidence>
<feature type="chain" id="PRO_5043921143" evidence="5">
    <location>
        <begin position="30"/>
        <end position="361"/>
    </location>
</feature>
<gene>
    <name evidence="7" type="ORF">ElyMa_002513000</name>
</gene>
<proteinExistence type="predicted"/>
<feature type="compositionally biased region" description="Basic residues" evidence="4">
    <location>
        <begin position="351"/>
        <end position="361"/>
    </location>
</feature>
<evidence type="ECO:0000256" key="5">
    <source>
        <dbReference type="SAM" id="SignalP"/>
    </source>
</evidence>
<feature type="region of interest" description="Disordered" evidence="4">
    <location>
        <begin position="28"/>
        <end position="91"/>
    </location>
</feature>
<dbReference type="GO" id="GO:0060070">
    <property type="term" value="P:canonical Wnt signaling pathway"/>
    <property type="evidence" value="ECO:0007669"/>
    <property type="project" value="TreeGrafter"/>
</dbReference>
<organism evidence="7 8">
    <name type="scientific">Elysia marginata</name>
    <dbReference type="NCBI Taxonomy" id="1093978"/>
    <lineage>
        <taxon>Eukaryota</taxon>
        <taxon>Metazoa</taxon>
        <taxon>Spiralia</taxon>
        <taxon>Lophotrochozoa</taxon>
        <taxon>Mollusca</taxon>
        <taxon>Gastropoda</taxon>
        <taxon>Heterobranchia</taxon>
        <taxon>Euthyneura</taxon>
        <taxon>Panpulmonata</taxon>
        <taxon>Sacoglossa</taxon>
        <taxon>Placobranchoidea</taxon>
        <taxon>Plakobranchidae</taxon>
        <taxon>Elysia</taxon>
    </lineage>
</organism>
<feature type="compositionally biased region" description="Basic residues" evidence="4">
    <location>
        <begin position="61"/>
        <end position="88"/>
    </location>
</feature>
<dbReference type="Gene3D" id="1.10.2000.10">
    <property type="entry name" value="Frizzled cysteine-rich domain"/>
    <property type="match status" value="2"/>
</dbReference>
<evidence type="ECO:0000259" key="6">
    <source>
        <dbReference type="PROSITE" id="PS50038"/>
    </source>
</evidence>
<feature type="disulfide bond" evidence="3">
    <location>
        <begin position="269"/>
        <end position="307"/>
    </location>
</feature>
<accession>A0AAV4GRW8</accession>
<reference evidence="7 8" key="1">
    <citation type="journal article" date="2021" name="Elife">
        <title>Chloroplast acquisition without the gene transfer in kleptoplastic sea slugs, Plakobranchus ocellatus.</title>
        <authorList>
            <person name="Maeda T."/>
            <person name="Takahashi S."/>
            <person name="Yoshida T."/>
            <person name="Shimamura S."/>
            <person name="Takaki Y."/>
            <person name="Nagai Y."/>
            <person name="Toyoda A."/>
            <person name="Suzuki Y."/>
            <person name="Arimoto A."/>
            <person name="Ishii H."/>
            <person name="Satoh N."/>
            <person name="Nishiyama T."/>
            <person name="Hasebe M."/>
            <person name="Maruyama T."/>
            <person name="Minagawa J."/>
            <person name="Obokata J."/>
            <person name="Shigenobu S."/>
        </authorList>
    </citation>
    <scope>NUCLEOTIDE SEQUENCE [LARGE SCALE GENOMIC DNA]</scope>
</reference>
<sequence length="361" mass="41786">MKWLGGSALFSLLVIWTVVTLMGVDPAEGAKTSSRRGSVVQRGSRTRGNARTRDLAATREARRRARQGRKRGGRGGKRKRDPKQKGKGKMPYWKRNGCEEIYLPMCKGQIPYKYTKLPNQFNHTTQAQVFRKLQRLDVYMDNYCSRNLRLLLCSNYVPKCNGRRAPKLPCKSTCLAAKDKCAAQLKQMFDLEWEDQFSCEGMEEKQCIGPVKDRKCPHEFPQCKKNQRVQVCRGLPFKYGALPNMFGQCHAFDINKQLRQFKSLRKTKCHPQLDFMLCGTHSPFCVYDDVPFTFPCREICEEVRASCEAEYKRLNHNLPWPRKLQCHIYPKSDSKEQRCVMPDDKVQYTPPRRRGGAGRRA</sequence>
<feature type="region of interest" description="Disordered" evidence="4">
    <location>
        <begin position="341"/>
        <end position="361"/>
    </location>
</feature>
<dbReference type="CDD" id="cd07066">
    <property type="entry name" value="CRD_FZ"/>
    <property type="match status" value="2"/>
</dbReference>
<dbReference type="AlphaFoldDB" id="A0AAV4GRW8"/>
<dbReference type="PROSITE" id="PS50038">
    <property type="entry name" value="FZ"/>
    <property type="match status" value="2"/>
</dbReference>
<name>A0AAV4GRW8_9GAST</name>
<dbReference type="GO" id="GO:0005886">
    <property type="term" value="C:plasma membrane"/>
    <property type="evidence" value="ECO:0007669"/>
    <property type="project" value="TreeGrafter"/>
</dbReference>
<dbReference type="GO" id="GO:0042813">
    <property type="term" value="F:Wnt receptor activity"/>
    <property type="evidence" value="ECO:0007669"/>
    <property type="project" value="TreeGrafter"/>
</dbReference>
<dbReference type="InterPro" id="IPR015526">
    <property type="entry name" value="Frizzled/SFRP"/>
</dbReference>
<dbReference type="GO" id="GO:0035567">
    <property type="term" value="P:non-canonical Wnt signaling pathway"/>
    <property type="evidence" value="ECO:0007669"/>
    <property type="project" value="TreeGrafter"/>
</dbReference>
<evidence type="ECO:0000256" key="1">
    <source>
        <dbReference type="ARBA" id="ARBA00022473"/>
    </source>
</evidence>